<name>A0A1T5AQU3_9FIRM</name>
<proteinExistence type="predicted"/>
<sequence>MKVALGLITKYINADISILDFVKNANKFGHEIDALIICYSHGYDRPFVEKLEREFPKTHLIKVNHSYDMERDLRKRGIRAKDFMPLIYAETLENYGLLPYSTYRNTVLIKAMLLEMDALFFVDTDVYPLLLKPSHRKSNLPDYISLKDTKELEDYELEEIDFFERHFKYLNQNDVMVTTSDYSGYYIIPPMEYSYLDEYLGGLQKESAIDFVKSCSGTGCINFASKEEKPYSTDKFLGGNMAIKLKAFKELPPFFSTTYMAGDELVLTRGEDTLMGTFAKNNQLKAVDIDTLIFHNTYSDFPKVPDIVNSVAIKDRFYYASLGWIGRNPFMNYINGNDYKALYEKQKEFLVKSSVHTARYLKDRRFLIMPTAIDSAMKSFNRVLDEYELSMEGFDHIKMKLI</sequence>
<dbReference type="EMBL" id="FUYN01000002">
    <property type="protein sequence ID" value="SKB37286.1"/>
    <property type="molecule type" value="Genomic_DNA"/>
</dbReference>
<dbReference type="Proteomes" id="UP000243406">
    <property type="component" value="Unassembled WGS sequence"/>
</dbReference>
<accession>A0A1T5AQU3</accession>
<gene>
    <name evidence="1" type="ORF">SAMN02745120_1115</name>
</gene>
<dbReference type="RefSeq" id="WP_079589032.1">
    <property type="nucleotide sequence ID" value="NZ_FUYN01000002.1"/>
</dbReference>
<evidence type="ECO:0000313" key="1">
    <source>
        <dbReference type="EMBL" id="SKB37286.1"/>
    </source>
</evidence>
<evidence type="ECO:0000313" key="2">
    <source>
        <dbReference type="Proteomes" id="UP000243406"/>
    </source>
</evidence>
<dbReference type="OrthoDB" id="39946at2"/>
<reference evidence="2" key="1">
    <citation type="submission" date="2017-02" db="EMBL/GenBank/DDBJ databases">
        <authorList>
            <person name="Varghese N."/>
            <person name="Submissions S."/>
        </authorList>
    </citation>
    <scope>NUCLEOTIDE SEQUENCE [LARGE SCALE GENOMIC DNA]</scope>
    <source>
        <strain evidence="2">ATCC 35199</strain>
    </source>
</reference>
<protein>
    <submittedName>
        <fullName evidence="1">Uncharacterized protein</fullName>
    </submittedName>
</protein>
<organism evidence="1 2">
    <name type="scientific">Acetoanaerobium noterae</name>
    <dbReference type="NCBI Taxonomy" id="745369"/>
    <lineage>
        <taxon>Bacteria</taxon>
        <taxon>Bacillati</taxon>
        <taxon>Bacillota</taxon>
        <taxon>Clostridia</taxon>
        <taxon>Peptostreptococcales</taxon>
        <taxon>Filifactoraceae</taxon>
        <taxon>Acetoanaerobium</taxon>
    </lineage>
</organism>
<keyword evidence="2" id="KW-1185">Reference proteome</keyword>
<dbReference type="AlphaFoldDB" id="A0A1T5AQU3"/>